<accession>A0ACC1J1X6</accession>
<reference evidence="1" key="1">
    <citation type="submission" date="2022-07" db="EMBL/GenBank/DDBJ databases">
        <title>Phylogenomic reconstructions and comparative analyses of Kickxellomycotina fungi.</title>
        <authorList>
            <person name="Reynolds N.K."/>
            <person name="Stajich J.E."/>
            <person name="Barry K."/>
            <person name="Grigoriev I.V."/>
            <person name="Crous P."/>
            <person name="Smith M.E."/>
        </authorList>
    </citation>
    <scope>NUCLEOTIDE SEQUENCE</scope>
    <source>
        <strain evidence="1">NRRL 5244</strain>
    </source>
</reference>
<dbReference type="EMBL" id="JANBPW010004713">
    <property type="protein sequence ID" value="KAJ1934286.1"/>
    <property type="molecule type" value="Genomic_DNA"/>
</dbReference>
<evidence type="ECO:0000313" key="1">
    <source>
        <dbReference type="EMBL" id="KAJ1934286.1"/>
    </source>
</evidence>
<sequence length="359" mass="38882">MANGKDADQQSDSDNRLPRNAHPGGSGSGGKATPQSIRGSVNMAKATEKLATSIPSSFPRASHLDDVAAIHSASSDAGDSDAASARLASSPARLDANETARRLRRHLVTRARDSVASSARGSIGANSRLRQDLDDDDEGGYVGDINDDEVDDREVVDPLTLPSGDITHGIYKWQKKHSPTQSSVRARRRESFSGMASDSDWDLGVSRSQLRAPGGMRRHFVQDRAEREGRQVDMLTDSFVDFIGLYGHFAGGDYPSDEDDEETEEGERAPLLTRQRSARDIHATASSRKAFFLLVKAFVGTGVLVLPKAFSNGGLLASAFVMTFVAWYAWHCMILLADVYLKIGGSYSDLGNKLYGGWM</sequence>
<protein>
    <submittedName>
        <fullName evidence="1">Uncharacterized protein</fullName>
    </submittedName>
</protein>
<keyword evidence="2" id="KW-1185">Reference proteome</keyword>
<feature type="non-terminal residue" evidence="1">
    <location>
        <position position="359"/>
    </location>
</feature>
<dbReference type="Proteomes" id="UP001150603">
    <property type="component" value="Unassembled WGS sequence"/>
</dbReference>
<organism evidence="1 2">
    <name type="scientific">Linderina macrospora</name>
    <dbReference type="NCBI Taxonomy" id="4868"/>
    <lineage>
        <taxon>Eukaryota</taxon>
        <taxon>Fungi</taxon>
        <taxon>Fungi incertae sedis</taxon>
        <taxon>Zoopagomycota</taxon>
        <taxon>Kickxellomycotina</taxon>
        <taxon>Kickxellomycetes</taxon>
        <taxon>Kickxellales</taxon>
        <taxon>Kickxellaceae</taxon>
        <taxon>Linderina</taxon>
    </lineage>
</organism>
<gene>
    <name evidence="1" type="ORF">FBU59_005748</name>
</gene>
<evidence type="ECO:0000313" key="2">
    <source>
        <dbReference type="Proteomes" id="UP001150603"/>
    </source>
</evidence>
<comment type="caution">
    <text evidence="1">The sequence shown here is derived from an EMBL/GenBank/DDBJ whole genome shotgun (WGS) entry which is preliminary data.</text>
</comment>
<proteinExistence type="predicted"/>
<name>A0ACC1J1X6_9FUNG</name>